<dbReference type="EMBL" id="JAENRR010000040">
    <property type="protein sequence ID" value="MBK3518716.1"/>
    <property type="molecule type" value="Genomic_DNA"/>
</dbReference>
<dbReference type="PANTHER" id="PTHR31270:SF1">
    <property type="entry name" value="GLUTAMINYL-PEPTIDE CYCLOTRANSFERASE"/>
    <property type="match status" value="1"/>
</dbReference>
<gene>
    <name evidence="1" type="ORF">JIV24_15320</name>
</gene>
<dbReference type="PANTHER" id="PTHR31270">
    <property type="entry name" value="GLUTAMINYL-PEPTIDE CYCLOTRANSFERASE"/>
    <property type="match status" value="1"/>
</dbReference>
<organism evidence="1 2">
    <name type="scientific">Carboxylicivirga marina</name>
    <dbReference type="NCBI Taxonomy" id="2800988"/>
    <lineage>
        <taxon>Bacteria</taxon>
        <taxon>Pseudomonadati</taxon>
        <taxon>Bacteroidota</taxon>
        <taxon>Bacteroidia</taxon>
        <taxon>Marinilabiliales</taxon>
        <taxon>Marinilabiliaceae</taxon>
        <taxon>Carboxylicivirga</taxon>
    </lineage>
</organism>
<dbReference type="Proteomes" id="UP000605676">
    <property type="component" value="Unassembled WGS sequence"/>
</dbReference>
<protein>
    <submittedName>
        <fullName evidence="1">Glutaminyl-peptide cyclotransferase</fullName>
    </submittedName>
</protein>
<dbReference type="RefSeq" id="WP_200465942.1">
    <property type="nucleotide sequence ID" value="NZ_JAENRR010000040.1"/>
</dbReference>
<name>A0ABS1HM67_9BACT</name>
<reference evidence="1 2" key="1">
    <citation type="submission" date="2021-01" db="EMBL/GenBank/DDBJ databases">
        <title>Carboxyliciviraga sp.nov., isolated from coastal sediments.</title>
        <authorList>
            <person name="Lu D."/>
            <person name="Zhang T."/>
        </authorList>
    </citation>
    <scope>NUCLEOTIDE SEQUENCE [LARGE SCALE GENOMIC DNA]</scope>
    <source>
        <strain evidence="1 2">N1Y132</strain>
    </source>
</reference>
<dbReference type="InterPro" id="IPR007788">
    <property type="entry name" value="QCT"/>
</dbReference>
<evidence type="ECO:0000313" key="2">
    <source>
        <dbReference type="Proteomes" id="UP000605676"/>
    </source>
</evidence>
<dbReference type="SUPFAM" id="SSF50969">
    <property type="entry name" value="YVTN repeat-like/Quinoprotein amine dehydrogenase"/>
    <property type="match status" value="1"/>
</dbReference>
<proteinExistence type="predicted"/>
<dbReference type="Pfam" id="PF05096">
    <property type="entry name" value="Glu_cyclase_2"/>
    <property type="match status" value="1"/>
</dbReference>
<sequence>MKNLLIVLCVLICASCGIYLEYPPNGNNPQWRIIAYDDTAVYRLPSKMHILDSVKNLQSGKVQIVQDSLEFKISGRRLSPGINELDLVFYSEGKKRRSYERLYMVSDVEPLQYKVDNYSLLKHDENAFTQGLVWHNDLMYESTGLVGHSSLRMLNPKTGDIIKKAQLNPEIFAEGIAFLNDSLHVLTWKDELRYVFSEDLEQIKRYSFKQEGWGITADNDGFVASDGTNKLYYLSETFEVDSIKEVFSHRGPVAYINELEYINGQVWANVLGSDKIIVVEPKDGKVMMEIDVSECIDRHQYPDAGVLNGIAFDADKNKVYLTGKNWPYIIVWRPMFFDKSN</sequence>
<comment type="caution">
    <text evidence="1">The sequence shown here is derived from an EMBL/GenBank/DDBJ whole genome shotgun (WGS) entry which is preliminary data.</text>
</comment>
<evidence type="ECO:0000313" key="1">
    <source>
        <dbReference type="EMBL" id="MBK3518716.1"/>
    </source>
</evidence>
<dbReference type="InterPro" id="IPR011044">
    <property type="entry name" value="Quino_amine_DH_bsu"/>
</dbReference>
<accession>A0ABS1HM67</accession>
<keyword evidence="2" id="KW-1185">Reference proteome</keyword>